<dbReference type="EMBL" id="JANRMI010000001">
    <property type="protein sequence ID" value="MDG0814880.1"/>
    <property type="molecule type" value="Genomic_DNA"/>
</dbReference>
<dbReference type="InterPro" id="IPR011990">
    <property type="entry name" value="TPR-like_helical_dom_sf"/>
</dbReference>
<organism evidence="2 3">
    <name type="scientific">Bdellovibrio svalbardensis</name>
    <dbReference type="NCBI Taxonomy" id="2972972"/>
    <lineage>
        <taxon>Bacteria</taxon>
        <taxon>Pseudomonadati</taxon>
        <taxon>Bdellovibrionota</taxon>
        <taxon>Bdellovibrionia</taxon>
        <taxon>Bdellovibrionales</taxon>
        <taxon>Pseudobdellovibrionaceae</taxon>
        <taxon>Bdellovibrio</taxon>
    </lineage>
</organism>
<evidence type="ECO:0008006" key="4">
    <source>
        <dbReference type="Google" id="ProtNLM"/>
    </source>
</evidence>
<feature type="chain" id="PRO_5045958257" description="Tetratricopeptide repeat protein" evidence="1">
    <location>
        <begin position="29"/>
        <end position="295"/>
    </location>
</feature>
<gene>
    <name evidence="2" type="ORF">NWE73_00805</name>
</gene>
<dbReference type="SUPFAM" id="SSF48452">
    <property type="entry name" value="TPR-like"/>
    <property type="match status" value="1"/>
</dbReference>
<dbReference type="RefSeq" id="WP_277576363.1">
    <property type="nucleotide sequence ID" value="NZ_JANRMI010000001.1"/>
</dbReference>
<name>A0ABT6DF19_9BACT</name>
<evidence type="ECO:0000313" key="3">
    <source>
        <dbReference type="Proteomes" id="UP001152321"/>
    </source>
</evidence>
<comment type="caution">
    <text evidence="2">The sequence shown here is derived from an EMBL/GenBank/DDBJ whole genome shotgun (WGS) entry which is preliminary data.</text>
</comment>
<evidence type="ECO:0000256" key="1">
    <source>
        <dbReference type="SAM" id="SignalP"/>
    </source>
</evidence>
<accession>A0ABT6DF19</accession>
<dbReference type="Proteomes" id="UP001152321">
    <property type="component" value="Unassembled WGS sequence"/>
</dbReference>
<feature type="signal peptide" evidence="1">
    <location>
        <begin position="1"/>
        <end position="28"/>
    </location>
</feature>
<keyword evidence="1" id="KW-0732">Signal</keyword>
<reference evidence="2" key="1">
    <citation type="submission" date="2022-08" db="EMBL/GenBank/DDBJ databases">
        <title>Novel Bdellovibrio Species Isolated from Svalbard: Designation Bdellovibrio svalbardensis.</title>
        <authorList>
            <person name="Mitchell R.J."/>
            <person name="Choi S.Y."/>
        </authorList>
    </citation>
    <scope>NUCLEOTIDE SEQUENCE</scope>
    <source>
        <strain evidence="2">PAP01</strain>
    </source>
</reference>
<keyword evidence="3" id="KW-1185">Reference proteome</keyword>
<evidence type="ECO:0000313" key="2">
    <source>
        <dbReference type="EMBL" id="MDG0814880.1"/>
    </source>
</evidence>
<sequence>MKLNFSFLKAAFFAAFLSFQMFSSPAFSQSKAIANKSETYKDIIEKAYNLSLQKDRQQALNILIAALQKENRPQPVADLRKAINDVAHVFISDKAQQMFEAGISLRKTDLTQALGKLNEASRLEPDNTAILSELSRTMIAKGDCSGAQDLMSKQAKLLPYDEELKLTAAQAYVCQSAWVEYGKIYDSNEVRKSPFQKFWLILEVDRYFKTKNYTKAQEIAANLKKIDGKYPEVSYWSWKLVQVAKKPGLEDAQKYVITCKNISANQYRQYMIDPMLCRHVVEVEADLKGSNGIAE</sequence>
<protein>
    <recommendedName>
        <fullName evidence="4">Tetratricopeptide repeat protein</fullName>
    </recommendedName>
</protein>
<proteinExistence type="predicted"/>
<dbReference type="Gene3D" id="1.25.40.10">
    <property type="entry name" value="Tetratricopeptide repeat domain"/>
    <property type="match status" value="1"/>
</dbReference>